<dbReference type="PANTHER" id="PTHR40375">
    <property type="entry name" value="SPORULATION-SPECIFIC PROTEIN 22"/>
    <property type="match status" value="1"/>
</dbReference>
<keyword evidence="3" id="KW-1185">Reference proteome</keyword>
<dbReference type="PANTHER" id="PTHR40375:SF2">
    <property type="entry name" value="SPORULATION-SPECIFIC PROTEIN 22"/>
    <property type="match status" value="1"/>
</dbReference>
<sequence length="992" mass="109879">MASKNRLVAENEKKVTGLIAFAQSLDKRVQNVINASSTPDPDLAPTLQTHIAALPLKPSSALAARVKTLDALGTALWNAATRARRTEAAPATARPALALLRVFAALLLDAACGSSGSGEHEARDLRVRVMRVSLKAAKACVEEGLLETCLRVLERAAFYEEVLGRERDPDVGEVVGRLRADYFALRMTLAWKQSKLHTADLFFGKVDLDPARLGAGTAEMLTDTFYEIGKDMLNKHRHEDAVKWLDRAYSVIGERDMEELGNDAVELRQSTMHHLIRALLRQDDHDAKEKAKVLLDLLALDHGDKMVVSLLQLEQLSAEPKPDPGQYYGAVERMMRSIHLTETNFKTIMHHVHKLKNLSPELAAKALDNFLDLRLFENRNSEWIEKVTVTHVWVSIANWDGDQSPEPLRELLDTVQQNMHGAFSVAATHAAQTLLWKRIESTYSQSQFNAAEAWCRLSLHPLFEKAGELNKAKVARKTILCALARHDYVTARKVYFDMSDAGKAAPMTRYLMYKVALRQDDPDLASECLDAVCKQTTQDVTLLYACVMEAQQAGNKSQAVVALQKVLEKYNYAAPQGVHLPALLRCMARLLLAELGTADNVNENVAEELVKLFEGAARQAKLQKRRTKEQSAPLFSEKELDWFSRNSYNISLKYCATLHPSHLLQLLEACIALISLFQEATTGDNEQSTAALPAPLTHRLLLTHYLAASTALVLARSADSIPVSHGAYHTLCHHADAFCERLPSFLRTSDLAELSVSARADLRAKRAQLLRYGLEAALKARDWDSMDRLFEDCFAYDTGTGATDSAAHVRDEDVPQFRHHLETLADLALVIHAEMAKEGPGSASASPTHRKRVLSVLQKIVNASWQRGGSGVVGADVVRLARWIRCLFQLSLDTDEETALQCMDHAIEVAGSPKKGRGSDNAAIAATAYPRDELEWLATTAFNRGVDAFCAGDDARCRMWAERALEVAARVSDGGALHKVLEEKYSGLRWES</sequence>
<reference evidence="2" key="1">
    <citation type="journal article" date="2020" name="Stud. Mycol.">
        <title>101 Dothideomycetes genomes: a test case for predicting lifestyles and emergence of pathogens.</title>
        <authorList>
            <person name="Haridas S."/>
            <person name="Albert R."/>
            <person name="Binder M."/>
            <person name="Bloem J."/>
            <person name="Labutti K."/>
            <person name="Salamov A."/>
            <person name="Andreopoulos B."/>
            <person name="Baker S."/>
            <person name="Barry K."/>
            <person name="Bills G."/>
            <person name="Bluhm B."/>
            <person name="Cannon C."/>
            <person name="Castanera R."/>
            <person name="Culley D."/>
            <person name="Daum C."/>
            <person name="Ezra D."/>
            <person name="Gonzalez J."/>
            <person name="Henrissat B."/>
            <person name="Kuo A."/>
            <person name="Liang C."/>
            <person name="Lipzen A."/>
            <person name="Lutzoni F."/>
            <person name="Magnuson J."/>
            <person name="Mondo S."/>
            <person name="Nolan M."/>
            <person name="Ohm R."/>
            <person name="Pangilinan J."/>
            <person name="Park H.-J."/>
            <person name="Ramirez L."/>
            <person name="Alfaro M."/>
            <person name="Sun H."/>
            <person name="Tritt A."/>
            <person name="Yoshinaga Y."/>
            <person name="Zwiers L.-H."/>
            <person name="Turgeon B."/>
            <person name="Goodwin S."/>
            <person name="Spatafora J."/>
            <person name="Crous P."/>
            <person name="Grigoriev I."/>
        </authorList>
    </citation>
    <scope>NUCLEOTIDE SEQUENCE</scope>
    <source>
        <strain evidence="2">CBS 121167</strain>
    </source>
</reference>
<organism evidence="2 3">
    <name type="scientific">Aplosporella prunicola CBS 121167</name>
    <dbReference type="NCBI Taxonomy" id="1176127"/>
    <lineage>
        <taxon>Eukaryota</taxon>
        <taxon>Fungi</taxon>
        <taxon>Dikarya</taxon>
        <taxon>Ascomycota</taxon>
        <taxon>Pezizomycotina</taxon>
        <taxon>Dothideomycetes</taxon>
        <taxon>Dothideomycetes incertae sedis</taxon>
        <taxon>Botryosphaeriales</taxon>
        <taxon>Aplosporellaceae</taxon>
        <taxon>Aplosporella</taxon>
    </lineage>
</organism>
<accession>A0A6A6BGE5</accession>
<dbReference type="OrthoDB" id="65716at2759"/>
<evidence type="ECO:0000313" key="3">
    <source>
        <dbReference type="Proteomes" id="UP000799438"/>
    </source>
</evidence>
<dbReference type="RefSeq" id="XP_033398954.1">
    <property type="nucleotide sequence ID" value="XM_033535755.1"/>
</dbReference>
<proteinExistence type="predicted"/>
<dbReference type="Pfam" id="PF08631">
    <property type="entry name" value="SPO22"/>
    <property type="match status" value="1"/>
</dbReference>
<name>A0A6A6BGE5_9PEZI</name>
<dbReference type="EMBL" id="ML995482">
    <property type="protein sequence ID" value="KAF2143242.1"/>
    <property type="molecule type" value="Genomic_DNA"/>
</dbReference>
<keyword evidence="1" id="KW-0469">Meiosis</keyword>
<dbReference type="AlphaFoldDB" id="A0A6A6BGE5"/>
<protein>
    <recommendedName>
        <fullName evidence="4">Protein ZIP4 homolog</fullName>
    </recommendedName>
</protein>
<evidence type="ECO:0008006" key="4">
    <source>
        <dbReference type="Google" id="ProtNLM"/>
    </source>
</evidence>
<dbReference type="GO" id="GO:0051321">
    <property type="term" value="P:meiotic cell cycle"/>
    <property type="evidence" value="ECO:0007669"/>
    <property type="project" value="UniProtKB-KW"/>
</dbReference>
<dbReference type="Proteomes" id="UP000799438">
    <property type="component" value="Unassembled WGS sequence"/>
</dbReference>
<evidence type="ECO:0000256" key="1">
    <source>
        <dbReference type="ARBA" id="ARBA00023254"/>
    </source>
</evidence>
<dbReference type="InterPro" id="IPR039057">
    <property type="entry name" value="Spo22/ZIP4"/>
</dbReference>
<gene>
    <name evidence="2" type="ORF">K452DRAFT_167927</name>
</gene>
<dbReference type="GO" id="GO:0090173">
    <property type="term" value="P:regulation of synaptonemal complex assembly"/>
    <property type="evidence" value="ECO:0007669"/>
    <property type="project" value="InterPro"/>
</dbReference>
<evidence type="ECO:0000313" key="2">
    <source>
        <dbReference type="EMBL" id="KAF2143242.1"/>
    </source>
</evidence>
<dbReference type="InterPro" id="IPR013940">
    <property type="entry name" value="Spo22/ZIP4/TEX11"/>
</dbReference>
<dbReference type="GeneID" id="54293251"/>